<evidence type="ECO:0000313" key="3">
    <source>
        <dbReference type="EMBL" id="KKK87746.1"/>
    </source>
</evidence>
<comment type="caution">
    <text evidence="3">The sequence shown here is derived from an EMBL/GenBank/DDBJ whole genome shotgun (WGS) entry which is preliminary data.</text>
</comment>
<dbReference type="AlphaFoldDB" id="A0A0F9BTM5"/>
<dbReference type="InterPro" id="IPR010627">
    <property type="entry name" value="Prepilin_pept_A24_N"/>
</dbReference>
<keyword evidence="1" id="KW-0472">Membrane</keyword>
<dbReference type="EMBL" id="LAZR01050265">
    <property type="protein sequence ID" value="KKK87746.1"/>
    <property type="molecule type" value="Genomic_DNA"/>
</dbReference>
<sequence length="40" mass="4445">MGLPPTLIIAASFIFGLLIGSFLNVVIYRLPLQLSASWRR</sequence>
<keyword evidence="1" id="KW-0812">Transmembrane</keyword>
<accession>A0A0F9BTM5</accession>
<gene>
    <name evidence="3" type="ORF">LCGC14_2750170</name>
</gene>
<proteinExistence type="predicted"/>
<protein>
    <recommendedName>
        <fullName evidence="2">Prepilin peptidase A24 N-terminal domain-containing protein</fullName>
    </recommendedName>
</protein>
<name>A0A0F9BTM5_9ZZZZ</name>
<keyword evidence="1" id="KW-1133">Transmembrane helix</keyword>
<dbReference type="Pfam" id="PF06750">
    <property type="entry name" value="A24_N_bact"/>
    <property type="match status" value="1"/>
</dbReference>
<organism evidence="3">
    <name type="scientific">marine sediment metagenome</name>
    <dbReference type="NCBI Taxonomy" id="412755"/>
    <lineage>
        <taxon>unclassified sequences</taxon>
        <taxon>metagenomes</taxon>
        <taxon>ecological metagenomes</taxon>
    </lineage>
</organism>
<feature type="transmembrane region" description="Helical" evidence="1">
    <location>
        <begin position="6"/>
        <end position="30"/>
    </location>
</feature>
<evidence type="ECO:0000259" key="2">
    <source>
        <dbReference type="Pfam" id="PF06750"/>
    </source>
</evidence>
<feature type="domain" description="Prepilin peptidase A24 N-terminal" evidence="2">
    <location>
        <begin position="14"/>
        <end position="33"/>
    </location>
</feature>
<reference evidence="3" key="1">
    <citation type="journal article" date="2015" name="Nature">
        <title>Complex archaea that bridge the gap between prokaryotes and eukaryotes.</title>
        <authorList>
            <person name="Spang A."/>
            <person name="Saw J.H."/>
            <person name="Jorgensen S.L."/>
            <person name="Zaremba-Niedzwiedzka K."/>
            <person name="Martijn J."/>
            <person name="Lind A.E."/>
            <person name="van Eijk R."/>
            <person name="Schleper C."/>
            <person name="Guy L."/>
            <person name="Ettema T.J."/>
        </authorList>
    </citation>
    <scope>NUCLEOTIDE SEQUENCE</scope>
</reference>
<feature type="non-terminal residue" evidence="3">
    <location>
        <position position="40"/>
    </location>
</feature>
<evidence type="ECO:0000256" key="1">
    <source>
        <dbReference type="SAM" id="Phobius"/>
    </source>
</evidence>